<reference evidence="3 4" key="1">
    <citation type="submission" date="2018-11" db="EMBL/GenBank/DDBJ databases">
        <authorList>
            <consortium name="Pathogen Informatics"/>
        </authorList>
    </citation>
    <scope>NUCLEOTIDE SEQUENCE [LARGE SCALE GENOMIC DNA]</scope>
</reference>
<evidence type="ECO:0000313" key="3">
    <source>
        <dbReference type="EMBL" id="VDM66435.1"/>
    </source>
</evidence>
<keyword evidence="1" id="KW-0646">Protease inhibitor</keyword>
<dbReference type="CDD" id="cd19941">
    <property type="entry name" value="TIL"/>
    <property type="match status" value="1"/>
</dbReference>
<name>A0A3P7K593_STRVU</name>
<gene>
    <name evidence="3" type="ORF">SVUK_LOCUS1433</name>
</gene>
<proteinExistence type="predicted"/>
<dbReference type="EMBL" id="UYYB01002808">
    <property type="protein sequence ID" value="VDM66435.1"/>
    <property type="molecule type" value="Genomic_DNA"/>
</dbReference>
<accession>A0A3P7K593</accession>
<dbReference type="AlphaFoldDB" id="A0A3P7K593"/>
<evidence type="ECO:0000313" key="4">
    <source>
        <dbReference type="Proteomes" id="UP000270094"/>
    </source>
</evidence>
<dbReference type="InterPro" id="IPR002919">
    <property type="entry name" value="TIL_dom"/>
</dbReference>
<dbReference type="Proteomes" id="UP000270094">
    <property type="component" value="Unassembled WGS sequence"/>
</dbReference>
<dbReference type="InterPro" id="IPR003645">
    <property type="entry name" value="Fol_N"/>
</dbReference>
<feature type="domain" description="Follistatin-like" evidence="2">
    <location>
        <begin position="89"/>
        <end position="111"/>
    </location>
</feature>
<dbReference type="GO" id="GO:0004867">
    <property type="term" value="F:serine-type endopeptidase inhibitor activity"/>
    <property type="evidence" value="ECO:0007669"/>
    <property type="project" value="UniProtKB-KW"/>
</dbReference>
<feature type="domain" description="Follistatin-like" evidence="2">
    <location>
        <begin position="131"/>
        <end position="156"/>
    </location>
</feature>
<protein>
    <recommendedName>
        <fullName evidence="2">Follistatin-like domain-containing protein</fullName>
    </recommendedName>
</protein>
<dbReference type="InterPro" id="IPR036084">
    <property type="entry name" value="Ser_inhib-like_sf"/>
</dbReference>
<dbReference type="SMART" id="SM00274">
    <property type="entry name" value="FOLN"/>
    <property type="match status" value="2"/>
</dbReference>
<evidence type="ECO:0000256" key="1">
    <source>
        <dbReference type="ARBA" id="ARBA00022900"/>
    </source>
</evidence>
<organism evidence="3 4">
    <name type="scientific">Strongylus vulgaris</name>
    <name type="common">Blood worm</name>
    <dbReference type="NCBI Taxonomy" id="40348"/>
    <lineage>
        <taxon>Eukaryota</taxon>
        <taxon>Metazoa</taxon>
        <taxon>Ecdysozoa</taxon>
        <taxon>Nematoda</taxon>
        <taxon>Chromadorea</taxon>
        <taxon>Rhabditida</taxon>
        <taxon>Rhabditina</taxon>
        <taxon>Rhabditomorpha</taxon>
        <taxon>Strongyloidea</taxon>
        <taxon>Strongylidae</taxon>
        <taxon>Strongylus</taxon>
    </lineage>
</organism>
<dbReference type="Pfam" id="PF01826">
    <property type="entry name" value="TIL"/>
    <property type="match status" value="1"/>
</dbReference>
<dbReference type="OrthoDB" id="152433at2759"/>
<dbReference type="Gene3D" id="2.10.25.10">
    <property type="entry name" value="Laminin"/>
    <property type="match status" value="1"/>
</dbReference>
<dbReference type="SUPFAM" id="SSF57567">
    <property type="entry name" value="Serine protease inhibitors"/>
    <property type="match status" value="1"/>
</dbReference>
<evidence type="ECO:0000259" key="2">
    <source>
        <dbReference type="SMART" id="SM00274"/>
    </source>
</evidence>
<keyword evidence="4" id="KW-1185">Reference proteome</keyword>
<sequence length="232" mass="24677">MTHSSSLPDTCPTRPCPPGQLCEQVIVDCIPGVPCPQPPGRCVPNLPDTCPTRPCPPGQRCEQVIVNCIRGAPCPQPPGRCVPNQPSITCDNVRCRDGTTCQLINNRPQCVPNNSATSKIATGATKEPYNPCAATSCPVGSECRVRQVQCIRAPCNPIAECYNPSKSNGCGTNESYRDCASHCEPTCAICIQSCAPGKCQCNQGFYRNASGQCVTANDCDGSAGTNPYRRIR</sequence>
<keyword evidence="1" id="KW-0722">Serine protease inhibitor</keyword>